<accession>A0A520MRL7</accession>
<comment type="caution">
    <text evidence="1">The sequence shown here is derived from an EMBL/GenBank/DDBJ whole genome shotgun (WGS) entry which is preliminary data.</text>
</comment>
<evidence type="ECO:0000313" key="2">
    <source>
        <dbReference type="Proteomes" id="UP000320146"/>
    </source>
</evidence>
<dbReference type="PANTHER" id="PTHR30050">
    <property type="entry name" value="CHROMOSOMAL REPLICATION INITIATOR PROTEIN DNAA"/>
    <property type="match status" value="1"/>
</dbReference>
<dbReference type="EMBL" id="SHBL01000022">
    <property type="protein sequence ID" value="RZO23860.1"/>
    <property type="molecule type" value="Genomic_DNA"/>
</dbReference>
<dbReference type="Gene3D" id="3.40.50.300">
    <property type="entry name" value="P-loop containing nucleotide triphosphate hydrolases"/>
    <property type="match status" value="1"/>
</dbReference>
<dbReference type="GO" id="GO:0003688">
    <property type="term" value="F:DNA replication origin binding"/>
    <property type="evidence" value="ECO:0007669"/>
    <property type="project" value="TreeGrafter"/>
</dbReference>
<name>A0A520MRL7_9GAMM</name>
<dbReference type="SUPFAM" id="SSF52540">
    <property type="entry name" value="P-loop containing nucleoside triphosphate hydrolases"/>
    <property type="match status" value="1"/>
</dbReference>
<protein>
    <submittedName>
        <fullName evidence="1">Uncharacterized protein</fullName>
    </submittedName>
</protein>
<gene>
    <name evidence="1" type="ORF">EVA99_03040</name>
</gene>
<proteinExistence type="predicted"/>
<dbReference type="AlphaFoldDB" id="A0A520MRL7"/>
<reference evidence="1 2" key="1">
    <citation type="submission" date="2019-02" db="EMBL/GenBank/DDBJ databases">
        <title>Prokaryotic population dynamics and viral predation in marine succession experiment using metagenomics: the confinement effect.</title>
        <authorList>
            <person name="Haro-Moreno J.M."/>
            <person name="Rodriguez-Valera F."/>
            <person name="Lopez-Perez M."/>
        </authorList>
    </citation>
    <scope>NUCLEOTIDE SEQUENCE [LARGE SCALE GENOMIC DNA]</scope>
    <source>
        <strain evidence="1">MED-G166</strain>
    </source>
</reference>
<dbReference type="PANTHER" id="PTHR30050:SF5">
    <property type="entry name" value="DNAA REGULATORY INACTIVATOR HDA"/>
    <property type="match status" value="1"/>
</dbReference>
<dbReference type="GO" id="GO:0005886">
    <property type="term" value="C:plasma membrane"/>
    <property type="evidence" value="ECO:0007669"/>
    <property type="project" value="TreeGrafter"/>
</dbReference>
<evidence type="ECO:0000313" key="1">
    <source>
        <dbReference type="EMBL" id="RZO23860.1"/>
    </source>
</evidence>
<dbReference type="GO" id="GO:0006270">
    <property type="term" value="P:DNA replication initiation"/>
    <property type="evidence" value="ECO:0007669"/>
    <property type="project" value="TreeGrafter"/>
</dbReference>
<sequence length="235" mass="27455">MKNINRKNQLYFDFGRDYEADLDNFFFSSKNSILKSELDEILNGSINQKLFITGNKADGKTFLLNSFLNHNKIKQLQSIYIDVSTLNKNENYLEGLASFDLVCLDNIHKIAENIEIQIFNLINECKATKTNLILASNGNPNELNYFPDLISRFNEFKRCRINPIDDNDVVECMIFVTQKLNLNFSEELIQFISLRIRRDFYSIKMTLQDFDKFLYSEKKQPTKISAASFLKSYLN</sequence>
<dbReference type="InterPro" id="IPR027417">
    <property type="entry name" value="P-loop_NTPase"/>
</dbReference>
<organism evidence="1 2">
    <name type="scientific">SAR86 cluster bacterium</name>
    <dbReference type="NCBI Taxonomy" id="2030880"/>
    <lineage>
        <taxon>Bacteria</taxon>
        <taxon>Pseudomonadati</taxon>
        <taxon>Pseudomonadota</taxon>
        <taxon>Gammaproteobacteria</taxon>
        <taxon>SAR86 cluster</taxon>
    </lineage>
</organism>
<dbReference type="Proteomes" id="UP000320146">
    <property type="component" value="Unassembled WGS sequence"/>
</dbReference>